<protein>
    <recommendedName>
        <fullName evidence="3">Glycosyl transferase family 2</fullName>
    </recommendedName>
</protein>
<dbReference type="SUPFAM" id="SSF53448">
    <property type="entry name" value="Nucleotide-diphospho-sugar transferases"/>
    <property type="match status" value="1"/>
</dbReference>
<keyword evidence="2" id="KW-1185">Reference proteome</keyword>
<proteinExistence type="predicted"/>
<reference evidence="1 2" key="1">
    <citation type="submission" date="2020-08" db="EMBL/GenBank/DDBJ databases">
        <title>Functional genomics of gut bacteria from endangered species of beetles.</title>
        <authorList>
            <person name="Carlos-Shanley C."/>
        </authorList>
    </citation>
    <scope>NUCLEOTIDE SEQUENCE [LARGE SCALE GENOMIC DNA]</scope>
    <source>
        <strain evidence="1 2">S00151</strain>
    </source>
</reference>
<dbReference type="RefSeq" id="WP_184188200.1">
    <property type="nucleotide sequence ID" value="NZ_JACHLE010000002.1"/>
</dbReference>
<sequence length="276" mass="32509">MKNAIVTYIYPKAVQFIEVFIENINKIPTQDIQLIIFNDGLIYDEKLFSKLCIPYCIIPTGGTINEVRHHSFEYLYENFTEIENMIFQDIDDVFSENRFDILIEKLRYNKIVCNDLSSLENGRLKDLSLWAGRLGNDFEFDHHFIKNKNILGLGNTGMKREVLNIKTFLSNQPAAYDWFYFYQILKLGNIKASFTSECQTHYMQHTDNIAGVNKEMTADQLQHIITVKKKQYESLIDLNFNELEEELDKLNNIKDINPSKIPAQKNFFWWEETETL</sequence>
<dbReference type="Proteomes" id="UP000592180">
    <property type="component" value="Unassembled WGS sequence"/>
</dbReference>
<organism evidence="1 2">
    <name type="scientific">Chryseobacterium defluvii</name>
    <dbReference type="NCBI Taxonomy" id="160396"/>
    <lineage>
        <taxon>Bacteria</taxon>
        <taxon>Pseudomonadati</taxon>
        <taxon>Bacteroidota</taxon>
        <taxon>Flavobacteriia</taxon>
        <taxon>Flavobacteriales</taxon>
        <taxon>Weeksellaceae</taxon>
        <taxon>Chryseobacterium group</taxon>
        <taxon>Chryseobacterium</taxon>
    </lineage>
</organism>
<dbReference type="InterPro" id="IPR029044">
    <property type="entry name" value="Nucleotide-diphossugar_trans"/>
</dbReference>
<comment type="caution">
    <text evidence="1">The sequence shown here is derived from an EMBL/GenBank/DDBJ whole genome shotgun (WGS) entry which is preliminary data.</text>
</comment>
<accession>A0A840KI63</accession>
<gene>
    <name evidence="1" type="ORF">HNP38_001888</name>
</gene>
<name>A0A840KI63_9FLAO</name>
<dbReference type="AlphaFoldDB" id="A0A840KI63"/>
<evidence type="ECO:0000313" key="2">
    <source>
        <dbReference type="Proteomes" id="UP000592180"/>
    </source>
</evidence>
<dbReference type="EMBL" id="JACHLE010000002">
    <property type="protein sequence ID" value="MBB4806592.1"/>
    <property type="molecule type" value="Genomic_DNA"/>
</dbReference>
<evidence type="ECO:0000313" key="1">
    <source>
        <dbReference type="EMBL" id="MBB4806592.1"/>
    </source>
</evidence>
<evidence type="ECO:0008006" key="3">
    <source>
        <dbReference type="Google" id="ProtNLM"/>
    </source>
</evidence>